<keyword evidence="3 6" id="KW-0812">Transmembrane</keyword>
<feature type="transmembrane region" description="Helical" evidence="6">
    <location>
        <begin position="146"/>
        <end position="167"/>
    </location>
</feature>
<feature type="transmembrane region" description="Helical" evidence="6">
    <location>
        <begin position="179"/>
        <end position="201"/>
    </location>
</feature>
<evidence type="ECO:0000256" key="3">
    <source>
        <dbReference type="ARBA" id="ARBA00022692"/>
    </source>
</evidence>
<proteinExistence type="inferred from homology"/>
<dbReference type="PANTHER" id="PTHR11654">
    <property type="entry name" value="OLIGOPEPTIDE TRANSPORTER-RELATED"/>
    <property type="match status" value="1"/>
</dbReference>
<evidence type="ECO:0000256" key="4">
    <source>
        <dbReference type="ARBA" id="ARBA00022989"/>
    </source>
</evidence>
<comment type="caution">
    <text evidence="7">The sequence shown here is derived from an EMBL/GenBank/DDBJ whole genome shotgun (WGS) entry which is preliminary data.</text>
</comment>
<dbReference type="InterPro" id="IPR036259">
    <property type="entry name" value="MFS_trans_sf"/>
</dbReference>
<organism evidence="7 8">
    <name type="scientific">Hibiscus sabdariffa</name>
    <name type="common">roselle</name>
    <dbReference type="NCBI Taxonomy" id="183260"/>
    <lineage>
        <taxon>Eukaryota</taxon>
        <taxon>Viridiplantae</taxon>
        <taxon>Streptophyta</taxon>
        <taxon>Embryophyta</taxon>
        <taxon>Tracheophyta</taxon>
        <taxon>Spermatophyta</taxon>
        <taxon>Magnoliopsida</taxon>
        <taxon>eudicotyledons</taxon>
        <taxon>Gunneridae</taxon>
        <taxon>Pentapetalae</taxon>
        <taxon>rosids</taxon>
        <taxon>malvids</taxon>
        <taxon>Malvales</taxon>
        <taxon>Malvaceae</taxon>
        <taxon>Malvoideae</taxon>
        <taxon>Hibiscus</taxon>
    </lineage>
</organism>
<evidence type="ECO:0000256" key="1">
    <source>
        <dbReference type="ARBA" id="ARBA00004141"/>
    </source>
</evidence>
<feature type="transmembrane region" description="Helical" evidence="6">
    <location>
        <begin position="615"/>
        <end position="634"/>
    </location>
</feature>
<dbReference type="Pfam" id="PF00854">
    <property type="entry name" value="PTR2"/>
    <property type="match status" value="1"/>
</dbReference>
<feature type="transmembrane region" description="Helical" evidence="6">
    <location>
        <begin position="110"/>
        <end position="134"/>
    </location>
</feature>
<accession>A0ABR2BAF2</accession>
<feature type="transmembrane region" description="Helical" evidence="6">
    <location>
        <begin position="496"/>
        <end position="515"/>
    </location>
</feature>
<feature type="transmembrane region" description="Helical" evidence="6">
    <location>
        <begin position="414"/>
        <end position="436"/>
    </location>
</feature>
<feature type="transmembrane region" description="Helical" evidence="6">
    <location>
        <begin position="569"/>
        <end position="595"/>
    </location>
</feature>
<name>A0ABR2BAF2_9ROSI</name>
<comment type="similarity">
    <text evidence="2">Belongs to the major facilitator superfamily. Proton-dependent oligopeptide transporter (POT/PTR) (TC 2.A.17) family.</text>
</comment>
<feature type="transmembrane region" description="Helical" evidence="6">
    <location>
        <begin position="535"/>
        <end position="557"/>
    </location>
</feature>
<protein>
    <submittedName>
        <fullName evidence="7">Uncharacterized protein</fullName>
    </submittedName>
</protein>
<dbReference type="SUPFAM" id="SSF103473">
    <property type="entry name" value="MFS general substrate transporter"/>
    <property type="match status" value="1"/>
</dbReference>
<comment type="subcellular location">
    <subcellularLocation>
        <location evidence="1">Membrane</location>
        <topology evidence="1">Multi-pass membrane protein</topology>
    </subcellularLocation>
</comment>
<gene>
    <name evidence="7" type="ORF">V6N12_005625</name>
</gene>
<evidence type="ECO:0000313" key="7">
    <source>
        <dbReference type="EMBL" id="KAK8504084.1"/>
    </source>
</evidence>
<reference evidence="7 8" key="1">
    <citation type="journal article" date="2024" name="G3 (Bethesda)">
        <title>Genome assembly of Hibiscus sabdariffa L. provides insights into metabolisms of medicinal natural products.</title>
        <authorList>
            <person name="Kim T."/>
        </authorList>
    </citation>
    <scope>NUCLEOTIDE SEQUENCE [LARGE SCALE GENOMIC DNA]</scope>
    <source>
        <strain evidence="7">TK-2024</strain>
        <tissue evidence="7">Old leaves</tissue>
    </source>
</reference>
<dbReference type="Proteomes" id="UP001472677">
    <property type="component" value="Unassembled WGS sequence"/>
</dbReference>
<evidence type="ECO:0000313" key="8">
    <source>
        <dbReference type="Proteomes" id="UP001472677"/>
    </source>
</evidence>
<evidence type="ECO:0000256" key="5">
    <source>
        <dbReference type="ARBA" id="ARBA00023136"/>
    </source>
</evidence>
<feature type="transmembrane region" description="Helical" evidence="6">
    <location>
        <begin position="267"/>
        <end position="286"/>
    </location>
</feature>
<keyword evidence="8" id="KW-1185">Reference proteome</keyword>
<keyword evidence="4 6" id="KW-1133">Transmembrane helix</keyword>
<dbReference type="EMBL" id="JBBPBM010000145">
    <property type="protein sequence ID" value="KAK8504084.1"/>
    <property type="molecule type" value="Genomic_DNA"/>
</dbReference>
<feature type="transmembrane region" description="Helical" evidence="6">
    <location>
        <begin position="292"/>
        <end position="311"/>
    </location>
</feature>
<keyword evidence="5 6" id="KW-0472">Membrane</keyword>
<evidence type="ECO:0000256" key="2">
    <source>
        <dbReference type="ARBA" id="ARBA00005982"/>
    </source>
</evidence>
<dbReference type="InterPro" id="IPR000109">
    <property type="entry name" value="POT_fam"/>
</dbReference>
<feature type="transmembrane region" description="Helical" evidence="6">
    <location>
        <begin position="456"/>
        <end position="475"/>
    </location>
</feature>
<evidence type="ECO:0000256" key="6">
    <source>
        <dbReference type="SAM" id="Phobius"/>
    </source>
</evidence>
<dbReference type="Gene3D" id="1.20.1250.20">
    <property type="entry name" value="MFS general substrate transporter like domains"/>
    <property type="match status" value="1"/>
</dbReference>
<sequence>MSDNCMDSLGVINRGEAAVFRSPFVAAAEAFAVRMSTTYAVNAGFSHSEFRLQEYMETSHQRCVASSVSYGIKEDDRGRSKDEIACTKDGSLDRHGRPAIKGKTGGWRCAMLILVHQGLITVAFAAVEVNLVLFSKSVLRQTNAEASNTFSTWMGTVYLFSLMGAFLSDSYLGRYLTCVSFQVLYLIGLITLSLVTHLFLLKPQGCGKLGQLCEPHSPAVTAIFYVAIYLIALGNGAPEPALAAFGADQFDEEDEEEKQSKNSFYSYFYLALNLGSLVAETVLVYIQNLGYWSLGFLICATCATVAFSLLLSGTFRYRHFKTVGNPVSRFSQVIVASLRKLNLQVPSNGEGLYEVERKEGKNYGARRILHTSGFKYLDRAAIITPADVYKSEPANPWQLCTITQVEEVKSILRLLPIWVCTVLSSVVYIQVLSLFVEQGAAMDTTVSSFHVPPASMFTFDIISTSAFILLYDKLIVPLYTKLTKREPNPPSELQRIGIGMALAMASMVIAAIIEQQRLKHANGENTSGLTIFWQIPQYVLVGVSEALIYVAQMEFFATQSPDGLQSLGIGLSMCSSAMGSYMCSMILTAVMAITSKNGKPGWVPPDLNAGHLDRYFLFLAALTALNLVLFVICAKRYNPISFENRAEDMEMETKNQA</sequence>